<dbReference type="InterPro" id="IPR021006">
    <property type="entry name" value="Hda2/3"/>
</dbReference>
<dbReference type="Proteomes" id="UP000799778">
    <property type="component" value="Unassembled WGS sequence"/>
</dbReference>
<feature type="compositionally biased region" description="Acidic residues" evidence="2">
    <location>
        <begin position="409"/>
        <end position="423"/>
    </location>
</feature>
<feature type="region of interest" description="Disordered" evidence="2">
    <location>
        <begin position="847"/>
        <end position="921"/>
    </location>
</feature>
<feature type="compositionally biased region" description="Basic residues" evidence="2">
    <location>
        <begin position="203"/>
        <end position="213"/>
    </location>
</feature>
<feature type="region of interest" description="Disordered" evidence="2">
    <location>
        <begin position="992"/>
        <end position="1017"/>
    </location>
</feature>
<feature type="compositionally biased region" description="Basic and acidic residues" evidence="2">
    <location>
        <begin position="1664"/>
        <end position="1674"/>
    </location>
</feature>
<feature type="compositionally biased region" description="Polar residues" evidence="2">
    <location>
        <begin position="375"/>
        <end position="397"/>
    </location>
</feature>
<feature type="compositionally biased region" description="Pro residues" evidence="2">
    <location>
        <begin position="995"/>
        <end position="1013"/>
    </location>
</feature>
<evidence type="ECO:0000313" key="4">
    <source>
        <dbReference type="Proteomes" id="UP000799778"/>
    </source>
</evidence>
<feature type="compositionally biased region" description="Polar residues" evidence="2">
    <location>
        <begin position="864"/>
        <end position="875"/>
    </location>
</feature>
<keyword evidence="4" id="KW-1185">Reference proteome</keyword>
<dbReference type="GeneID" id="54279276"/>
<feature type="compositionally biased region" description="Polar residues" evidence="2">
    <location>
        <begin position="959"/>
        <end position="976"/>
    </location>
</feature>
<feature type="region of interest" description="Disordered" evidence="2">
    <location>
        <begin position="1"/>
        <end position="136"/>
    </location>
</feature>
<dbReference type="EMBL" id="ML978066">
    <property type="protein sequence ID" value="KAF2021404.1"/>
    <property type="molecule type" value="Genomic_DNA"/>
</dbReference>
<organism evidence="3 4">
    <name type="scientific">Aaosphaeria arxii CBS 175.79</name>
    <dbReference type="NCBI Taxonomy" id="1450172"/>
    <lineage>
        <taxon>Eukaryota</taxon>
        <taxon>Fungi</taxon>
        <taxon>Dikarya</taxon>
        <taxon>Ascomycota</taxon>
        <taxon>Pezizomycotina</taxon>
        <taxon>Dothideomycetes</taxon>
        <taxon>Pleosporomycetidae</taxon>
        <taxon>Pleosporales</taxon>
        <taxon>Pleosporales incertae sedis</taxon>
        <taxon>Aaosphaeria</taxon>
    </lineage>
</organism>
<feature type="region of interest" description="Disordered" evidence="2">
    <location>
        <begin position="936"/>
        <end position="976"/>
    </location>
</feature>
<keyword evidence="1" id="KW-0175">Coiled coil</keyword>
<feature type="compositionally biased region" description="Basic and acidic residues" evidence="2">
    <location>
        <begin position="184"/>
        <end position="202"/>
    </location>
</feature>
<protein>
    <recommendedName>
        <fullName evidence="5">Chromo domain-containing protein</fullName>
    </recommendedName>
</protein>
<evidence type="ECO:0008006" key="5">
    <source>
        <dbReference type="Google" id="ProtNLM"/>
    </source>
</evidence>
<dbReference type="GO" id="GO:0070823">
    <property type="term" value="C:HDA1 complex"/>
    <property type="evidence" value="ECO:0007669"/>
    <property type="project" value="InterPro"/>
</dbReference>
<feature type="compositionally biased region" description="Polar residues" evidence="2">
    <location>
        <begin position="431"/>
        <end position="443"/>
    </location>
</feature>
<dbReference type="Pfam" id="PF11496">
    <property type="entry name" value="HDA2-3"/>
    <property type="match status" value="1"/>
</dbReference>
<evidence type="ECO:0000256" key="1">
    <source>
        <dbReference type="SAM" id="Coils"/>
    </source>
</evidence>
<dbReference type="InterPro" id="IPR038609">
    <property type="entry name" value="HDA1_su2/3_sf"/>
</dbReference>
<feature type="compositionally biased region" description="Acidic residues" evidence="2">
    <location>
        <begin position="119"/>
        <end position="132"/>
    </location>
</feature>
<feature type="compositionally biased region" description="Basic and acidic residues" evidence="2">
    <location>
        <begin position="221"/>
        <end position="233"/>
    </location>
</feature>
<feature type="region of interest" description="Disordered" evidence="2">
    <location>
        <begin position="560"/>
        <end position="686"/>
    </location>
</feature>
<feature type="coiled-coil region" evidence="1">
    <location>
        <begin position="1550"/>
        <end position="1577"/>
    </location>
</feature>
<feature type="compositionally biased region" description="Polar residues" evidence="2">
    <location>
        <begin position="484"/>
        <end position="497"/>
    </location>
</feature>
<feature type="compositionally biased region" description="Polar residues" evidence="2">
    <location>
        <begin position="883"/>
        <end position="893"/>
    </location>
</feature>
<proteinExistence type="predicted"/>
<feature type="compositionally biased region" description="Polar residues" evidence="2">
    <location>
        <begin position="467"/>
        <end position="477"/>
    </location>
</feature>
<feature type="compositionally biased region" description="Polar residues" evidence="2">
    <location>
        <begin position="668"/>
        <end position="681"/>
    </location>
</feature>
<feature type="compositionally biased region" description="Polar residues" evidence="2">
    <location>
        <begin position="304"/>
        <end position="348"/>
    </location>
</feature>
<dbReference type="RefSeq" id="XP_033389743.1">
    <property type="nucleotide sequence ID" value="XM_033521879.1"/>
</dbReference>
<feature type="compositionally biased region" description="Basic and acidic residues" evidence="2">
    <location>
        <begin position="1"/>
        <end position="13"/>
    </location>
</feature>
<reference evidence="3" key="1">
    <citation type="journal article" date="2020" name="Stud. Mycol.">
        <title>101 Dothideomycetes genomes: a test case for predicting lifestyles and emergence of pathogens.</title>
        <authorList>
            <person name="Haridas S."/>
            <person name="Albert R."/>
            <person name="Binder M."/>
            <person name="Bloem J."/>
            <person name="Labutti K."/>
            <person name="Salamov A."/>
            <person name="Andreopoulos B."/>
            <person name="Baker S."/>
            <person name="Barry K."/>
            <person name="Bills G."/>
            <person name="Bluhm B."/>
            <person name="Cannon C."/>
            <person name="Castanera R."/>
            <person name="Culley D."/>
            <person name="Daum C."/>
            <person name="Ezra D."/>
            <person name="Gonzalez J."/>
            <person name="Henrissat B."/>
            <person name="Kuo A."/>
            <person name="Liang C."/>
            <person name="Lipzen A."/>
            <person name="Lutzoni F."/>
            <person name="Magnuson J."/>
            <person name="Mondo S."/>
            <person name="Nolan M."/>
            <person name="Ohm R."/>
            <person name="Pangilinan J."/>
            <person name="Park H.-J."/>
            <person name="Ramirez L."/>
            <person name="Alfaro M."/>
            <person name="Sun H."/>
            <person name="Tritt A."/>
            <person name="Yoshinaga Y."/>
            <person name="Zwiers L.-H."/>
            <person name="Turgeon B."/>
            <person name="Goodwin S."/>
            <person name="Spatafora J."/>
            <person name="Crous P."/>
            <person name="Grigoriev I."/>
        </authorList>
    </citation>
    <scope>NUCLEOTIDE SEQUENCE</scope>
    <source>
        <strain evidence="3">CBS 175.79</strain>
    </source>
</reference>
<feature type="region of interest" description="Disordered" evidence="2">
    <location>
        <begin position="1622"/>
        <end position="1674"/>
    </location>
</feature>
<feature type="compositionally biased region" description="Polar residues" evidence="2">
    <location>
        <begin position="598"/>
        <end position="643"/>
    </location>
</feature>
<sequence length="1674" mass="185203">MTRSVLHETRSATHDSPSTPAATPRRESRKRKRPVRYTDSSDVESSLPGLAPPATKIGAASARRELEDDGGQDGQQDRPGKLKRIRRGRRYNEPLPFSSEAEDNAVPHKGKQKAVVEKEGEEEDDDEEEEEPGEKLWAAVRILSANSTKYLIEWEDIDPATGVPYEPTWEDKKCANAALRAEWTEQQRKEKKEKREKILEGRKKARERKRQSRGNKVPQEQGEKEKGNDKELVQVHVQPGSQFDAADFERFSQLPGGSSQITEIQQQTQMSSLPSSSASSSVPDASNKGIAQHESNKKREETFSDISTASQSYANSQDSFIPGSEPQTQSQSAISSKEIPDTTTTEVWSQEAEYARTPSPFVRSQKSIGQLDPIETSSQLQQQSDPQTDAQSLSGHTFRTEEENHIDIEIPESPEQAEPESLEQIDHQEAESQTESLGRTEQISLVPDSQAEDGIGSQPFQVEEVPQITNQWKQSAPRSEISESEANTRTEQQSVTETSHEGQHSPLQSGFEAVSEGPVTPHHISPIHFAQPTPRRSVQLSQILQIQSTDEDTRRSVLVTKTLPQNNQSADHPKSGIATSAKKSHPRVAASSDLIVSRPSQTHPSSSISQQPHITNTQSSQDSARLSINNLLNPSPFENSLENQAPAVSKSAPSSQQRPYSSRPIGGTTINPRPANVSSSTVRHHLDSPQEISLPDYLPIPATQGSYLHAQHSVLENTTQASQLPYEHPKSLTTQLHSEDESHQQGSYEIHWTKPKVVEVSLPRPADWQVKFVRYRPPWRTYFGSGQKSQPSITSSTTPIVESVYHSNPIRGFSQQNAQIVQPEVYIDSQESLSSIYDTVEVAPSVDRAAPKSASPASRHDSSQESPLVSASGDLSSIPEPPSQSLDGINSTAPHRPISPGNTMASGSGSHEENMSPEDQEYQRRFQEKIDQAVAKARADYKPRKLLGRAAETHDEGTRSPSTIPDQSPQRQEPASLRTTAIISAAVEMTETPHLVPPPPPPPAAPAPTPISNPTPVVQEAPDVQVTTDEDIELEHTESSEDSESLLQDDFGLLPEEHIVALALEGRQRSMYLDEINRHEDLINKLLQNADEFNETEKLDNVLRRLHAIETHMDLIWAESESTSQMTGALTQAQWDCDSSVKFRFLGTFFHALREQDMNIAIVVENDNTRLLDMLEKFCKGKFLNYKYPAKGRSSDVTTTEGSLYITLLSYESSPVMRPPDVVICVDGTLNATQIRKKPWAANPDRPAVPILDLVIPRSVSHIERYVSNNLGTNRRLHTIFAALSQIISDVGRPLSRTPSAISAAREVANFVQLLQDPNVHEPPEWPLPLIGSVKSEIEYASQQTEVAMTSPPPEVPTPLKLSKRPLDEEVLDPAKRMRMTPQPIPNTNESGTENPVNVTQASDSVPSSAVSIAELQEQLRRERELRKASDKRAREFEAALDKRHLDYENLKRDHLAVMNEMNSTKIRMEAMLKSKQQVQDRYDALTVEVNTIREQQSHLQSVALASEDIKTAEIARLTDALATSTSAEAKAQKKITTADSTLEYTKEQYRLAQDRASELSTENAALQAEVATLRKSSTDQRLKLKMASHAASHAVLEKKVERAHNENAILSRLLQQKEEEIKGLKEKKSGGYGTRGSSVPRSPRVGAGGAGSRAASPVVGGNGRDRISNLRNG</sequence>
<feature type="compositionally biased region" description="Low complexity" evidence="2">
    <location>
        <begin position="651"/>
        <end position="664"/>
    </location>
</feature>
<feature type="coiled-coil region" evidence="1">
    <location>
        <begin position="1469"/>
        <end position="1496"/>
    </location>
</feature>
<evidence type="ECO:0000313" key="3">
    <source>
        <dbReference type="EMBL" id="KAF2021404.1"/>
    </source>
</evidence>
<name>A0A6A5Y9X8_9PLEO</name>
<dbReference type="Gene3D" id="3.40.50.12360">
    <property type="match status" value="1"/>
</dbReference>
<feature type="compositionally biased region" description="Low complexity" evidence="2">
    <location>
        <begin position="258"/>
        <end position="286"/>
    </location>
</feature>
<gene>
    <name evidence="3" type="ORF">BU24DRAFT_20649</name>
</gene>
<feature type="compositionally biased region" description="Basic and acidic residues" evidence="2">
    <location>
        <begin position="398"/>
        <end position="408"/>
    </location>
</feature>
<feature type="compositionally biased region" description="Polar residues" evidence="2">
    <location>
        <begin position="900"/>
        <end position="909"/>
    </location>
</feature>
<dbReference type="OrthoDB" id="3647690at2759"/>
<feature type="compositionally biased region" description="Polar residues" evidence="2">
    <location>
        <begin position="1386"/>
        <end position="1409"/>
    </location>
</feature>
<feature type="region of interest" description="Disordered" evidence="2">
    <location>
        <begin position="1379"/>
        <end position="1409"/>
    </location>
</feature>
<feature type="region of interest" description="Disordered" evidence="2">
    <location>
        <begin position="184"/>
        <end position="536"/>
    </location>
</feature>
<evidence type="ECO:0000256" key="2">
    <source>
        <dbReference type="SAM" id="MobiDB-lite"/>
    </source>
</evidence>
<accession>A0A6A5Y9X8</accession>